<dbReference type="EMBL" id="JAJTWT010000004">
    <property type="protein sequence ID" value="MCE4537791.1"/>
    <property type="molecule type" value="Genomic_DNA"/>
</dbReference>
<gene>
    <name evidence="6" type="ORF">LXT12_11075</name>
</gene>
<evidence type="ECO:0000313" key="6">
    <source>
        <dbReference type="EMBL" id="MCE4537791.1"/>
    </source>
</evidence>
<dbReference type="RefSeq" id="WP_233391986.1">
    <property type="nucleotide sequence ID" value="NZ_JAJTWT010000004.1"/>
</dbReference>
<evidence type="ECO:0000313" key="7">
    <source>
        <dbReference type="Proteomes" id="UP001201463"/>
    </source>
</evidence>
<dbReference type="InterPro" id="IPR046335">
    <property type="entry name" value="LacI/GalR-like_sensor"/>
</dbReference>
<name>A0ABS8XA59_9BURK</name>
<dbReference type="PRINTS" id="PR00036">
    <property type="entry name" value="HTHLACI"/>
</dbReference>
<dbReference type="PANTHER" id="PTHR30146:SF151">
    <property type="entry name" value="HTH-TYPE TRANSCRIPTIONAL REPRESSOR CYTR"/>
    <property type="match status" value="1"/>
</dbReference>
<dbReference type="SUPFAM" id="SSF47413">
    <property type="entry name" value="lambda repressor-like DNA-binding domains"/>
    <property type="match status" value="1"/>
</dbReference>
<dbReference type="SUPFAM" id="SSF53822">
    <property type="entry name" value="Periplasmic binding protein-like I"/>
    <property type="match status" value="1"/>
</dbReference>
<dbReference type="PROSITE" id="PS00356">
    <property type="entry name" value="HTH_LACI_1"/>
    <property type="match status" value="1"/>
</dbReference>
<keyword evidence="4" id="KW-0804">Transcription</keyword>
<evidence type="ECO:0000256" key="1">
    <source>
        <dbReference type="ARBA" id="ARBA00022491"/>
    </source>
</evidence>
<evidence type="ECO:0000256" key="2">
    <source>
        <dbReference type="ARBA" id="ARBA00023015"/>
    </source>
</evidence>
<dbReference type="Proteomes" id="UP001201463">
    <property type="component" value="Unassembled WGS sequence"/>
</dbReference>
<dbReference type="PANTHER" id="PTHR30146">
    <property type="entry name" value="LACI-RELATED TRANSCRIPTIONAL REPRESSOR"/>
    <property type="match status" value="1"/>
</dbReference>
<dbReference type="PROSITE" id="PS50932">
    <property type="entry name" value="HTH_LACI_2"/>
    <property type="match status" value="1"/>
</dbReference>
<keyword evidence="3" id="KW-0238">DNA-binding</keyword>
<dbReference type="Pfam" id="PF00356">
    <property type="entry name" value="LacI"/>
    <property type="match status" value="1"/>
</dbReference>
<dbReference type="CDD" id="cd01392">
    <property type="entry name" value="HTH_LacI"/>
    <property type="match status" value="1"/>
</dbReference>
<dbReference type="CDD" id="cd06267">
    <property type="entry name" value="PBP1_LacI_sugar_binding-like"/>
    <property type="match status" value="1"/>
</dbReference>
<dbReference type="InterPro" id="IPR010982">
    <property type="entry name" value="Lambda_DNA-bd_dom_sf"/>
</dbReference>
<dbReference type="SMART" id="SM00354">
    <property type="entry name" value="HTH_LACI"/>
    <property type="match status" value="1"/>
</dbReference>
<keyword evidence="7" id="KW-1185">Reference proteome</keyword>
<feature type="domain" description="HTH lacI-type" evidence="5">
    <location>
        <begin position="6"/>
        <end position="60"/>
    </location>
</feature>
<reference evidence="6 7" key="1">
    <citation type="submission" date="2021-12" db="EMBL/GenBank/DDBJ databases">
        <title>Genome seq of p7.</title>
        <authorList>
            <person name="Seo T."/>
        </authorList>
    </citation>
    <scope>NUCLEOTIDE SEQUENCE [LARGE SCALE GENOMIC DNA]</scope>
    <source>
        <strain evidence="6 7">P7</strain>
    </source>
</reference>
<keyword evidence="1" id="KW-0678">Repressor</keyword>
<dbReference type="Gene3D" id="1.10.260.40">
    <property type="entry name" value="lambda repressor-like DNA-binding domains"/>
    <property type="match status" value="1"/>
</dbReference>
<keyword evidence="2" id="KW-0805">Transcription regulation</keyword>
<evidence type="ECO:0000256" key="4">
    <source>
        <dbReference type="ARBA" id="ARBA00023163"/>
    </source>
</evidence>
<accession>A0ABS8XA59</accession>
<evidence type="ECO:0000256" key="3">
    <source>
        <dbReference type="ARBA" id="ARBA00023125"/>
    </source>
</evidence>
<proteinExistence type="predicted"/>
<evidence type="ECO:0000259" key="5">
    <source>
        <dbReference type="PROSITE" id="PS50932"/>
    </source>
</evidence>
<dbReference type="Pfam" id="PF13377">
    <property type="entry name" value="Peripla_BP_3"/>
    <property type="match status" value="1"/>
</dbReference>
<dbReference type="InterPro" id="IPR000843">
    <property type="entry name" value="HTH_LacI"/>
</dbReference>
<dbReference type="InterPro" id="IPR028082">
    <property type="entry name" value="Peripla_BP_I"/>
</dbReference>
<protein>
    <submittedName>
        <fullName evidence="6">LacI family transcriptional regulator</fullName>
    </submittedName>
</protein>
<comment type="caution">
    <text evidence="6">The sequence shown here is derived from an EMBL/GenBank/DDBJ whole genome shotgun (WGS) entry which is preliminary data.</text>
</comment>
<organism evidence="6 7">
    <name type="scientific">Pelomonas caseinilytica</name>
    <dbReference type="NCBI Taxonomy" id="2906763"/>
    <lineage>
        <taxon>Bacteria</taxon>
        <taxon>Pseudomonadati</taxon>
        <taxon>Pseudomonadota</taxon>
        <taxon>Betaproteobacteria</taxon>
        <taxon>Burkholderiales</taxon>
        <taxon>Sphaerotilaceae</taxon>
        <taxon>Roseateles</taxon>
    </lineage>
</organism>
<dbReference type="Gene3D" id="3.40.50.2300">
    <property type="match status" value="2"/>
</dbReference>
<sequence length="340" mass="35751">MSTSPATIKDVAREAGVSVATVSRALNGAENVLPHTRQRILDVARELRYAPSGAARSLITRRTDTVGALLPDLHGEFFSELIRGIDQAARARGLHLLLSSSHDDVHEAAAALRAMNGRVDGLIVMSPHADDDFLSQNLPPTLPAVLLNSGVQGARQPVFAVDNFGGARAMTEHLVGSGRRRIAFLGGPAGNFEAQERRRGYEAGLPAGSRPVLLSGDFSEQSGYAAGAALAASAAGERPDALFCANDMMAVGALHAFADAGLRVPDDIALAGFDDIPLARYMRPALSTVRVPIAAMGTKALDALADALDVGDRSRALAQPPRTVIPVELVVRESCTQKFP</sequence>